<name>A0A173LQ51_9ACTN</name>
<proteinExistence type="predicted"/>
<feature type="transmembrane region" description="Helical" evidence="2">
    <location>
        <begin position="233"/>
        <end position="254"/>
    </location>
</feature>
<keyword evidence="4" id="KW-1185">Reference proteome</keyword>
<dbReference type="Proteomes" id="UP000186104">
    <property type="component" value="Chromosome"/>
</dbReference>
<keyword evidence="2" id="KW-0472">Membrane</keyword>
<evidence type="ECO:0000256" key="2">
    <source>
        <dbReference type="SAM" id="Phobius"/>
    </source>
</evidence>
<protein>
    <submittedName>
        <fullName evidence="3">Uncharacterized protein</fullName>
    </submittedName>
</protein>
<accession>A0A173LQ51</accession>
<organism evidence="3 4">
    <name type="scientific">Dietzia timorensis</name>
    <dbReference type="NCBI Taxonomy" id="499555"/>
    <lineage>
        <taxon>Bacteria</taxon>
        <taxon>Bacillati</taxon>
        <taxon>Actinomycetota</taxon>
        <taxon>Actinomycetes</taxon>
        <taxon>Mycobacteriales</taxon>
        <taxon>Dietziaceae</taxon>
        <taxon>Dietzia</taxon>
    </lineage>
</organism>
<feature type="transmembrane region" description="Helical" evidence="2">
    <location>
        <begin position="301"/>
        <end position="319"/>
    </location>
</feature>
<evidence type="ECO:0000313" key="4">
    <source>
        <dbReference type="Proteomes" id="UP000186104"/>
    </source>
</evidence>
<feature type="region of interest" description="Disordered" evidence="1">
    <location>
        <begin position="18"/>
        <end position="45"/>
    </location>
</feature>
<keyword evidence="2" id="KW-1133">Transmembrane helix</keyword>
<evidence type="ECO:0000313" key="3">
    <source>
        <dbReference type="EMBL" id="ANI93834.1"/>
    </source>
</evidence>
<reference evidence="3 4" key="1">
    <citation type="submission" date="2016-06" db="EMBL/GenBank/DDBJ databases">
        <title>Complete genome sequence of a saline-alkali tolerant type strain Dietzia timorensis ID05-A0528T.</title>
        <authorList>
            <person name="Wu X."/>
        </authorList>
    </citation>
    <scope>NUCLEOTIDE SEQUENCE [LARGE SCALE GENOMIC DNA]</scope>
    <source>
        <strain evidence="3 4">ID05-A0528</strain>
    </source>
</reference>
<sequence>MVWDYSGTNNLATAAEKGYEWTTMTPAENSPDDAPSGDESKGDALRGRFQVSPEPVEYSGSVAGHEVLVEIRHSVVDTTLARMWVDGSPALQKSEDDAARKKARKRLAALDKKEAKEGELSEHDCAARRLDEDSADHPWHAVFDAKYFSFDTSDAEADDGDEESVEEDRDKDGKTLRIKVKLRSLGKTAEVTTAMTAKPQFLVPAAGSDSARRDAKQLANPQKFALRSAAIKAIAIVLGIGAAWVGGRIISWLVRQLSPLIPEISLPSINIPTPDISLPSISLPSIDLPALPSWLGAVEPFIQPVGLILIAGVVAWSFAKRKQKALQEREDDKDAAPGE</sequence>
<keyword evidence="2" id="KW-0812">Transmembrane</keyword>
<dbReference type="AlphaFoldDB" id="A0A173LQ51"/>
<dbReference type="KEGG" id="dtm:BJL86_3075"/>
<dbReference type="EMBL" id="CP015961">
    <property type="protein sequence ID" value="ANI93834.1"/>
    <property type="molecule type" value="Genomic_DNA"/>
</dbReference>
<evidence type="ECO:0000256" key="1">
    <source>
        <dbReference type="SAM" id="MobiDB-lite"/>
    </source>
</evidence>
<gene>
    <name evidence="3" type="ORF">BJL86_3075</name>
</gene>